<organism evidence="1 2">
    <name type="scientific">Coccidioides immitis RMSCC 2394</name>
    <dbReference type="NCBI Taxonomy" id="404692"/>
    <lineage>
        <taxon>Eukaryota</taxon>
        <taxon>Fungi</taxon>
        <taxon>Dikarya</taxon>
        <taxon>Ascomycota</taxon>
        <taxon>Pezizomycotina</taxon>
        <taxon>Eurotiomycetes</taxon>
        <taxon>Eurotiomycetidae</taxon>
        <taxon>Onygenales</taxon>
        <taxon>Onygenaceae</taxon>
        <taxon>Coccidioides</taxon>
    </lineage>
</organism>
<dbReference type="AlphaFoldDB" id="A0A0J6YLR4"/>
<name>A0A0J6YLR4_COCIT</name>
<sequence length="56" mass="6543">MMIERAGHWTRSSMVLKQITKKSEALELHIDWNGERGWQKSTRQSFLEELSPVAIT</sequence>
<dbReference type="EMBL" id="DS028097">
    <property type="protein sequence ID" value="KMP08074.1"/>
    <property type="molecule type" value="Genomic_DNA"/>
</dbReference>
<gene>
    <name evidence="1" type="ORF">CIRG_07756</name>
</gene>
<evidence type="ECO:0000313" key="1">
    <source>
        <dbReference type="EMBL" id="KMP08074.1"/>
    </source>
</evidence>
<accession>A0A0J6YLR4</accession>
<evidence type="ECO:0000313" key="2">
    <source>
        <dbReference type="Proteomes" id="UP000054565"/>
    </source>
</evidence>
<protein>
    <submittedName>
        <fullName evidence="1">Uncharacterized protein</fullName>
    </submittedName>
</protein>
<dbReference type="Proteomes" id="UP000054565">
    <property type="component" value="Unassembled WGS sequence"/>
</dbReference>
<proteinExistence type="predicted"/>
<reference evidence="2" key="1">
    <citation type="journal article" date="2010" name="Genome Res.">
        <title>Population genomic sequencing of Coccidioides fungi reveals recent hybridization and transposon control.</title>
        <authorList>
            <person name="Neafsey D.E."/>
            <person name="Barker B.M."/>
            <person name="Sharpton T.J."/>
            <person name="Stajich J.E."/>
            <person name="Park D.J."/>
            <person name="Whiston E."/>
            <person name="Hung C.-Y."/>
            <person name="McMahan C."/>
            <person name="White J."/>
            <person name="Sykes S."/>
            <person name="Heiman D."/>
            <person name="Young S."/>
            <person name="Zeng Q."/>
            <person name="Abouelleil A."/>
            <person name="Aftuck L."/>
            <person name="Bessette D."/>
            <person name="Brown A."/>
            <person name="FitzGerald M."/>
            <person name="Lui A."/>
            <person name="Macdonald J.P."/>
            <person name="Priest M."/>
            <person name="Orbach M.J."/>
            <person name="Galgiani J.N."/>
            <person name="Kirkland T.N."/>
            <person name="Cole G.T."/>
            <person name="Birren B.W."/>
            <person name="Henn M.R."/>
            <person name="Taylor J.W."/>
            <person name="Rounsley S.D."/>
        </authorList>
    </citation>
    <scope>NUCLEOTIDE SEQUENCE [LARGE SCALE GENOMIC DNA]</scope>
    <source>
        <strain evidence="2">RMSCC 2394</strain>
    </source>
</reference>